<reference evidence="2" key="1">
    <citation type="journal article" date="2019" name="Sci. Rep.">
        <title>Draft genome of Tanacetum cinerariifolium, the natural source of mosquito coil.</title>
        <authorList>
            <person name="Yamashiro T."/>
            <person name="Shiraishi A."/>
            <person name="Satake H."/>
            <person name="Nakayama K."/>
        </authorList>
    </citation>
    <scope>NUCLEOTIDE SEQUENCE</scope>
</reference>
<dbReference type="InterPro" id="IPR050796">
    <property type="entry name" value="SCF_F-box_component"/>
</dbReference>
<dbReference type="PANTHER" id="PTHR31672">
    <property type="entry name" value="BNACNNG10540D PROTEIN"/>
    <property type="match status" value="1"/>
</dbReference>
<dbReference type="PANTHER" id="PTHR31672:SF10">
    <property type="entry name" value="F-BOX DOMAIN-CONTAINING PROTEIN"/>
    <property type="match status" value="1"/>
</dbReference>
<dbReference type="InterPro" id="IPR017451">
    <property type="entry name" value="F-box-assoc_interact_dom"/>
</dbReference>
<dbReference type="EMBL" id="BKCJ010048606">
    <property type="protein sequence ID" value="GEW19313.1"/>
    <property type="molecule type" value="Genomic_DNA"/>
</dbReference>
<feature type="domain" description="F-box associated beta-propeller type 1" evidence="1">
    <location>
        <begin position="2"/>
        <end position="241"/>
    </location>
</feature>
<proteinExistence type="predicted"/>
<dbReference type="InterPro" id="IPR006527">
    <property type="entry name" value="F-box-assoc_dom_typ1"/>
</dbReference>
<evidence type="ECO:0000259" key="1">
    <source>
        <dbReference type="Pfam" id="PF07734"/>
    </source>
</evidence>
<evidence type="ECO:0000313" key="2">
    <source>
        <dbReference type="EMBL" id="GEW19313.1"/>
    </source>
</evidence>
<accession>A0A699GT00</accession>
<dbReference type="AlphaFoldDB" id="A0A699GT00"/>
<dbReference type="NCBIfam" id="TIGR01640">
    <property type="entry name" value="F_box_assoc_1"/>
    <property type="match status" value="1"/>
</dbReference>
<dbReference type="Pfam" id="PF07734">
    <property type="entry name" value="FBA_1"/>
    <property type="match status" value="1"/>
</dbReference>
<comment type="caution">
    <text evidence="2">The sequence shown here is derived from an EMBL/GenBank/DDBJ whole genome shotgun (WGS) entry which is preliminary data.</text>
</comment>
<organism evidence="2">
    <name type="scientific">Tanacetum cinerariifolium</name>
    <name type="common">Dalmatian daisy</name>
    <name type="synonym">Chrysanthemum cinerariifolium</name>
    <dbReference type="NCBI Taxonomy" id="118510"/>
    <lineage>
        <taxon>Eukaryota</taxon>
        <taxon>Viridiplantae</taxon>
        <taxon>Streptophyta</taxon>
        <taxon>Embryophyta</taxon>
        <taxon>Tracheophyta</taxon>
        <taxon>Spermatophyta</taxon>
        <taxon>Magnoliopsida</taxon>
        <taxon>eudicotyledons</taxon>
        <taxon>Gunneridae</taxon>
        <taxon>Pentapetalae</taxon>
        <taxon>asterids</taxon>
        <taxon>campanulids</taxon>
        <taxon>Asterales</taxon>
        <taxon>Asteraceae</taxon>
        <taxon>Asteroideae</taxon>
        <taxon>Anthemideae</taxon>
        <taxon>Anthemidinae</taxon>
        <taxon>Tanacetum</taxon>
    </lineage>
</organism>
<sequence>MVVIWNPSVRKYVGIVISNVLNSVDRYTCIGFGVCPHTNDPRLVKINVVHSTWVVEVFVLSKRVWKTVYTGTQFKSCEFTTFHVSIDGIIYWRTVGLDGGLGFNYIISFDLKREKFGEVSLSGRLARAHDLVVAKVNESLRLLEYYNEGEISVSGVWMMKDGVHTPFTKIYSVKVEGQFNSFSGYWKTVLGFRNNGEVVLEMEDDNDIAVKIYEPSSGRINGLGITNKYVGFSAVSYMESLLLLHESNSIIH</sequence>
<protein>
    <recommendedName>
        <fullName evidence="1">F-box associated beta-propeller type 1 domain-containing protein</fullName>
    </recommendedName>
</protein>
<gene>
    <name evidence="2" type="ORF">Tci_191289</name>
</gene>
<name>A0A699GT00_TANCI</name>